<keyword evidence="8" id="KW-1185">Reference proteome</keyword>
<evidence type="ECO:0000256" key="3">
    <source>
        <dbReference type="ARBA" id="ARBA00022840"/>
    </source>
</evidence>
<dbReference type="GO" id="GO:0005524">
    <property type="term" value="F:ATP binding"/>
    <property type="evidence" value="ECO:0007669"/>
    <property type="project" value="UniProtKB-UniRule"/>
</dbReference>
<organism evidence="7 8">
    <name type="scientific">Maricaulis salignorans</name>
    <dbReference type="NCBI Taxonomy" id="144026"/>
    <lineage>
        <taxon>Bacteria</taxon>
        <taxon>Pseudomonadati</taxon>
        <taxon>Pseudomonadota</taxon>
        <taxon>Alphaproteobacteria</taxon>
        <taxon>Maricaulales</taxon>
        <taxon>Maricaulaceae</taxon>
        <taxon>Maricaulis</taxon>
    </lineage>
</organism>
<evidence type="ECO:0000313" key="8">
    <source>
        <dbReference type="Proteomes" id="UP000199759"/>
    </source>
</evidence>
<evidence type="ECO:0000256" key="6">
    <source>
        <dbReference type="NCBIfam" id="TIGR00152"/>
    </source>
</evidence>
<gene>
    <name evidence="5" type="primary">coaE</name>
    <name evidence="7" type="ORF">SAMN04488568_10674</name>
</gene>
<keyword evidence="5" id="KW-0808">Transferase</keyword>
<keyword evidence="5" id="KW-0963">Cytoplasm</keyword>
<dbReference type="GO" id="GO:0015937">
    <property type="term" value="P:coenzyme A biosynthetic process"/>
    <property type="evidence" value="ECO:0007669"/>
    <property type="project" value="UniProtKB-UniRule"/>
</dbReference>
<dbReference type="Proteomes" id="UP000199759">
    <property type="component" value="Unassembled WGS sequence"/>
</dbReference>
<dbReference type="EMBL" id="FNHG01000006">
    <property type="protein sequence ID" value="SDM18433.1"/>
    <property type="molecule type" value="Genomic_DNA"/>
</dbReference>
<accession>A0A1G9R5E4</accession>
<dbReference type="OrthoDB" id="9812943at2"/>
<evidence type="ECO:0000313" key="7">
    <source>
        <dbReference type="EMBL" id="SDM18433.1"/>
    </source>
</evidence>
<protein>
    <recommendedName>
        <fullName evidence="5 6">Dephospho-CoA kinase</fullName>
        <ecNumber evidence="5 6">2.7.1.24</ecNumber>
    </recommendedName>
    <alternativeName>
        <fullName evidence="5">Dephosphocoenzyme A kinase</fullName>
    </alternativeName>
</protein>
<dbReference type="SUPFAM" id="SSF52540">
    <property type="entry name" value="P-loop containing nucleoside triphosphate hydrolases"/>
    <property type="match status" value="1"/>
</dbReference>
<dbReference type="CDD" id="cd02022">
    <property type="entry name" value="DPCK"/>
    <property type="match status" value="1"/>
</dbReference>
<dbReference type="PANTHER" id="PTHR10695">
    <property type="entry name" value="DEPHOSPHO-COA KINASE-RELATED"/>
    <property type="match status" value="1"/>
</dbReference>
<comment type="pathway">
    <text evidence="5">Cofactor biosynthesis; coenzyme A biosynthesis; CoA from (R)-pantothenate: step 5/5.</text>
</comment>
<dbReference type="Gene3D" id="3.40.50.300">
    <property type="entry name" value="P-loop containing nucleotide triphosphate hydrolases"/>
    <property type="match status" value="1"/>
</dbReference>
<dbReference type="AlphaFoldDB" id="A0A1G9R5E4"/>
<dbReference type="NCBIfam" id="TIGR00152">
    <property type="entry name" value="dephospho-CoA kinase"/>
    <property type="match status" value="1"/>
</dbReference>
<evidence type="ECO:0000256" key="4">
    <source>
        <dbReference type="ARBA" id="ARBA00022993"/>
    </source>
</evidence>
<evidence type="ECO:0000256" key="5">
    <source>
        <dbReference type="HAMAP-Rule" id="MF_00376"/>
    </source>
</evidence>
<keyword evidence="3 5" id="KW-0067">ATP-binding</keyword>
<keyword evidence="5 7" id="KW-0418">Kinase</keyword>
<keyword evidence="2 5" id="KW-0547">Nucleotide-binding</keyword>
<comment type="function">
    <text evidence="5">Catalyzes the phosphorylation of the 3'-hydroxyl group of dephosphocoenzyme A to form coenzyme A.</text>
</comment>
<dbReference type="HAMAP" id="MF_00376">
    <property type="entry name" value="Dephospho_CoA_kinase"/>
    <property type="match status" value="1"/>
</dbReference>
<dbReference type="GO" id="GO:0005737">
    <property type="term" value="C:cytoplasm"/>
    <property type="evidence" value="ECO:0007669"/>
    <property type="project" value="UniProtKB-SubCell"/>
</dbReference>
<dbReference type="InterPro" id="IPR027417">
    <property type="entry name" value="P-loop_NTPase"/>
</dbReference>
<comment type="subcellular location">
    <subcellularLocation>
        <location evidence="5">Cytoplasm</location>
    </subcellularLocation>
</comment>
<comment type="similarity">
    <text evidence="1 5">Belongs to the CoaE family.</text>
</comment>
<comment type="catalytic activity">
    <reaction evidence="5">
        <text>3'-dephospho-CoA + ATP = ADP + CoA + H(+)</text>
        <dbReference type="Rhea" id="RHEA:18245"/>
        <dbReference type="ChEBI" id="CHEBI:15378"/>
        <dbReference type="ChEBI" id="CHEBI:30616"/>
        <dbReference type="ChEBI" id="CHEBI:57287"/>
        <dbReference type="ChEBI" id="CHEBI:57328"/>
        <dbReference type="ChEBI" id="CHEBI:456216"/>
        <dbReference type="EC" id="2.7.1.24"/>
    </reaction>
</comment>
<dbReference type="STRING" id="144026.SAMN04488568_10674"/>
<name>A0A1G9R5E4_9PROT</name>
<feature type="binding site" evidence="5">
    <location>
        <begin position="11"/>
        <end position="16"/>
    </location>
    <ligand>
        <name>ATP</name>
        <dbReference type="ChEBI" id="CHEBI:30616"/>
    </ligand>
</feature>
<dbReference type="PANTHER" id="PTHR10695:SF46">
    <property type="entry name" value="BIFUNCTIONAL COENZYME A SYNTHASE-RELATED"/>
    <property type="match status" value="1"/>
</dbReference>
<dbReference type="PROSITE" id="PS51219">
    <property type="entry name" value="DPCK"/>
    <property type="match status" value="1"/>
</dbReference>
<dbReference type="UniPathway" id="UPA00241">
    <property type="reaction ID" value="UER00356"/>
</dbReference>
<dbReference type="EC" id="2.7.1.24" evidence="5 6"/>
<dbReference type="InterPro" id="IPR001977">
    <property type="entry name" value="Depp_CoAkinase"/>
</dbReference>
<reference evidence="7 8" key="1">
    <citation type="submission" date="2016-10" db="EMBL/GenBank/DDBJ databases">
        <authorList>
            <person name="de Groot N.N."/>
        </authorList>
    </citation>
    <scope>NUCLEOTIDE SEQUENCE [LARGE SCALE GENOMIC DNA]</scope>
    <source>
        <strain evidence="7 8">DSM 16077</strain>
    </source>
</reference>
<dbReference type="Pfam" id="PF01121">
    <property type="entry name" value="CoaE"/>
    <property type="match status" value="1"/>
</dbReference>
<sequence length="199" mass="21274">MKIIGLTGSIGMGKSATAALMAEAGIPVFDSDASVHALYAKGGKAVGPVGEMFPGVVVDGAIDRSRLSAALHEDPSGFARLEAIVHPLVLEQREAFLHEAHERGADLVVFDIPLLFETGAHEDVDHVLVVYAPEAERRARVLQRPGMTDAKLDAIIARQLDDSSKLARADYRVETSGGLEDARRQLEQILSSIREQAGG</sequence>
<evidence type="ECO:0000256" key="1">
    <source>
        <dbReference type="ARBA" id="ARBA00009018"/>
    </source>
</evidence>
<keyword evidence="4 5" id="KW-0173">Coenzyme A biosynthesis</keyword>
<dbReference type="RefSeq" id="WP_091768887.1">
    <property type="nucleotide sequence ID" value="NZ_FNHG01000006.1"/>
</dbReference>
<proteinExistence type="inferred from homology"/>
<dbReference type="GO" id="GO:0004140">
    <property type="term" value="F:dephospho-CoA kinase activity"/>
    <property type="evidence" value="ECO:0007669"/>
    <property type="project" value="UniProtKB-UniRule"/>
</dbReference>
<evidence type="ECO:0000256" key="2">
    <source>
        <dbReference type="ARBA" id="ARBA00022741"/>
    </source>
</evidence>